<dbReference type="Gene3D" id="3.60.21.10">
    <property type="match status" value="1"/>
</dbReference>
<reference evidence="2 3" key="1">
    <citation type="submission" date="2018-06" db="EMBL/GenBank/DDBJ databases">
        <title>Combined omics and stable isotope probing to characterize newly discovered Mariana Back-Arc vent microbial communities.</title>
        <authorList>
            <person name="Trembath-Reichert E."/>
            <person name="Huber J.A."/>
        </authorList>
    </citation>
    <scope>NUCLEOTIDE SEQUENCE [LARGE SCALE GENOMIC DNA]</scope>
    <source>
        <strain evidence="2">MAG 54</strain>
    </source>
</reference>
<sequence length="235" mass="25236">MPYIPKNLFALLLSATLSYASAPAHTVTIAGTADLQGMMEPVVGKYDLDFDGKKEEMTLGGISRIATVFKALKAKNPATVTVSTGDDLMNRFFHTYKGKAILGLMSDAGYELIVFGNHEFDKGSAVLAKALEGTQFDVICSDLNVSHSALKGKCKPWLIKDLDGVKVGFFSLITEDLPVVSAERNVTMSGDNVTTAKKMVRQLRENGANVIVALTQPISDTKRTANSPSRSKGST</sequence>
<evidence type="ECO:0000256" key="1">
    <source>
        <dbReference type="SAM" id="SignalP"/>
    </source>
</evidence>
<feature type="signal peptide" evidence="1">
    <location>
        <begin position="1"/>
        <end position="20"/>
    </location>
</feature>
<dbReference type="PANTHER" id="PTHR11575">
    <property type="entry name" value="5'-NUCLEOTIDASE-RELATED"/>
    <property type="match status" value="1"/>
</dbReference>
<keyword evidence="1" id="KW-0732">Signal</keyword>
<evidence type="ECO:0008006" key="4">
    <source>
        <dbReference type="Google" id="ProtNLM"/>
    </source>
</evidence>
<organism evidence="2 3">
    <name type="scientific">SAR324 cluster bacterium</name>
    <dbReference type="NCBI Taxonomy" id="2024889"/>
    <lineage>
        <taxon>Bacteria</taxon>
        <taxon>Deltaproteobacteria</taxon>
        <taxon>SAR324 cluster</taxon>
    </lineage>
</organism>
<protein>
    <recommendedName>
        <fullName evidence="4">Calcineurin-like phosphoesterase domain-containing protein</fullName>
    </recommendedName>
</protein>
<name>A0A432GTA0_9DELT</name>
<evidence type="ECO:0000313" key="3">
    <source>
        <dbReference type="Proteomes" id="UP000287719"/>
    </source>
</evidence>
<dbReference type="AlphaFoldDB" id="A0A432GTA0"/>
<dbReference type="InterPro" id="IPR006179">
    <property type="entry name" value="5_nucleotidase/apyrase"/>
</dbReference>
<gene>
    <name evidence="2" type="ORF">DSY95_03115</name>
</gene>
<feature type="chain" id="PRO_5019333663" description="Calcineurin-like phosphoesterase domain-containing protein" evidence="1">
    <location>
        <begin position="21"/>
        <end position="235"/>
    </location>
</feature>
<dbReference type="PANTHER" id="PTHR11575:SF24">
    <property type="entry name" value="5'-NUCLEOTIDASE"/>
    <property type="match status" value="1"/>
</dbReference>
<dbReference type="EMBL" id="QNZJ01000137">
    <property type="protein sequence ID" value="RTZ86772.1"/>
    <property type="molecule type" value="Genomic_DNA"/>
</dbReference>
<comment type="caution">
    <text evidence="2">The sequence shown here is derived from an EMBL/GenBank/DDBJ whole genome shotgun (WGS) entry which is preliminary data.</text>
</comment>
<evidence type="ECO:0000313" key="2">
    <source>
        <dbReference type="EMBL" id="RTZ86772.1"/>
    </source>
</evidence>
<accession>A0A432GTA0</accession>
<dbReference type="SUPFAM" id="SSF56300">
    <property type="entry name" value="Metallo-dependent phosphatases"/>
    <property type="match status" value="1"/>
</dbReference>
<dbReference type="Proteomes" id="UP000287719">
    <property type="component" value="Unassembled WGS sequence"/>
</dbReference>
<dbReference type="GO" id="GO:0016787">
    <property type="term" value="F:hydrolase activity"/>
    <property type="evidence" value="ECO:0007669"/>
    <property type="project" value="InterPro"/>
</dbReference>
<proteinExistence type="predicted"/>
<dbReference type="InterPro" id="IPR029052">
    <property type="entry name" value="Metallo-depent_PP-like"/>
</dbReference>
<dbReference type="GO" id="GO:0009166">
    <property type="term" value="P:nucleotide catabolic process"/>
    <property type="evidence" value="ECO:0007669"/>
    <property type="project" value="InterPro"/>
</dbReference>